<dbReference type="GeneID" id="36346115"/>
<dbReference type="EMBL" id="APAU02000216">
    <property type="protein sequence ID" value="EUB54738.1"/>
    <property type="molecule type" value="Genomic_DNA"/>
</dbReference>
<evidence type="ECO:0000313" key="1">
    <source>
        <dbReference type="EMBL" id="EUB54738.1"/>
    </source>
</evidence>
<reference evidence="1 2" key="1">
    <citation type="journal article" date="2013" name="Nat. Genet.">
        <title>The genome of the hydatid tapeworm Echinococcus granulosus.</title>
        <authorList>
            <person name="Zheng H."/>
            <person name="Zhang W."/>
            <person name="Zhang L."/>
            <person name="Zhang Z."/>
            <person name="Li J."/>
            <person name="Lu G."/>
            <person name="Zhu Y."/>
            <person name="Wang Y."/>
            <person name="Huang Y."/>
            <person name="Liu J."/>
            <person name="Kang H."/>
            <person name="Chen J."/>
            <person name="Wang L."/>
            <person name="Chen A."/>
            <person name="Yu S."/>
            <person name="Gao Z."/>
            <person name="Jin L."/>
            <person name="Gu W."/>
            <person name="Wang Z."/>
            <person name="Zhao L."/>
            <person name="Shi B."/>
            <person name="Wen H."/>
            <person name="Lin R."/>
            <person name="Jones M.K."/>
            <person name="Brejova B."/>
            <person name="Vinar T."/>
            <person name="Zhao G."/>
            <person name="McManus D.P."/>
            <person name="Chen Z."/>
            <person name="Zhou Y."/>
            <person name="Wang S."/>
        </authorList>
    </citation>
    <scope>NUCLEOTIDE SEQUENCE [LARGE SCALE GENOMIC DNA]</scope>
</reference>
<sequence length="168" mass="19313">MKTETVRIHSKTAWIPRTQIQFCMKIPQNSLLSVQLLTNRIFMQRIAKENGRNSGTPVLISKYKLVVMEKFDVKKLDPLLMTPLEIVYELKKLTCLHLQGSCTQVNFMLTTAEILCGYSFSDVINKAKSTSHVFGYIIQVIKEFSQNQPSFVSKRHKFHSLNSVIKCD</sequence>
<dbReference type="CTD" id="36346115"/>
<dbReference type="AlphaFoldDB" id="W6U120"/>
<evidence type="ECO:0000313" key="2">
    <source>
        <dbReference type="Proteomes" id="UP000019149"/>
    </source>
</evidence>
<protein>
    <submittedName>
        <fullName evidence="1">Uncharacterized protein</fullName>
    </submittedName>
</protein>
<keyword evidence="2" id="KW-1185">Reference proteome</keyword>
<name>W6U120_ECHGR</name>
<organism evidence="1 2">
    <name type="scientific">Echinococcus granulosus</name>
    <name type="common">Hydatid tapeworm</name>
    <dbReference type="NCBI Taxonomy" id="6210"/>
    <lineage>
        <taxon>Eukaryota</taxon>
        <taxon>Metazoa</taxon>
        <taxon>Spiralia</taxon>
        <taxon>Lophotrochozoa</taxon>
        <taxon>Platyhelminthes</taxon>
        <taxon>Cestoda</taxon>
        <taxon>Eucestoda</taxon>
        <taxon>Cyclophyllidea</taxon>
        <taxon>Taeniidae</taxon>
        <taxon>Echinococcus</taxon>
        <taxon>Echinococcus granulosus group</taxon>
    </lineage>
</organism>
<proteinExistence type="predicted"/>
<comment type="caution">
    <text evidence="1">The sequence shown here is derived from an EMBL/GenBank/DDBJ whole genome shotgun (WGS) entry which is preliminary data.</text>
</comment>
<gene>
    <name evidence="1" type="ORF">EGR_10400</name>
</gene>
<dbReference type="KEGG" id="egl:EGR_10400"/>
<dbReference type="RefSeq" id="XP_024345934.1">
    <property type="nucleotide sequence ID" value="XM_024499649.1"/>
</dbReference>
<dbReference type="Proteomes" id="UP000019149">
    <property type="component" value="Unassembled WGS sequence"/>
</dbReference>
<accession>W6U120</accession>